<dbReference type="SUPFAM" id="SSF51905">
    <property type="entry name" value="FAD/NAD(P)-binding domain"/>
    <property type="match status" value="1"/>
</dbReference>
<keyword evidence="13" id="KW-1185">Reference proteome</keyword>
<sequence>MRTTKRVIVIGGGLGGLSAAISLAQSGYSVSLYERNQHLGGKLNRLEENGFGFDLGPSILTMPFLFEKLFAGSGKNMADYVSIQRLSHQWRSFFPCGTHIDLYENLTDMQARNSSLNERDIQQYKSLLQYARRQYEATEIGYFRHGADNTREITRYNGLLGVIRGFDLFSTVHRAIEKRISDPQFRDMLSYFVKYVGSSPYDAPALLNMLVYMQHDQGLWYVPGGLHRLALALERLAREAGVSIHKGQRIVCIRKENRVIKEAVLEDGTILSADYYVSNMEVIPFYEQLLGEEEAYIRKLKRRYEPASSGLVMHLGVKKSYPQLAHHNFFFGAQLKQSMDSIFHRYELPEDPVIYLVNVNKTDPEQAPPGCENIKVLPHIPYIQDTPLEERDYAAFAERVLVKLERMGMKDLRANLVYKDVWTPEDIRRVYGSDRGAIYGTLSDRKKNKGFKHPKQSERYDNLYFVGGTVNPGAGMPMVVLSGQLVRDKIVQRDQARERA</sequence>
<evidence type="ECO:0000256" key="3">
    <source>
        <dbReference type="ARBA" id="ARBA00023002"/>
    </source>
</evidence>
<dbReference type="InterPro" id="IPR036188">
    <property type="entry name" value="FAD/NAD-bd_sf"/>
</dbReference>
<dbReference type="OrthoDB" id="9814556at2"/>
<dbReference type="NCBIfam" id="TIGR02734">
    <property type="entry name" value="crtI_fam"/>
    <property type="match status" value="1"/>
</dbReference>
<evidence type="ECO:0000256" key="5">
    <source>
        <dbReference type="ARBA" id="ARBA00038194"/>
    </source>
</evidence>
<comment type="cofactor">
    <cofactor evidence="1">
        <name>FAD</name>
        <dbReference type="ChEBI" id="CHEBI:57692"/>
    </cofactor>
</comment>
<dbReference type="Proteomes" id="UP000092024">
    <property type="component" value="Unassembled WGS sequence"/>
</dbReference>
<evidence type="ECO:0000256" key="6">
    <source>
        <dbReference type="ARBA" id="ARBA00039159"/>
    </source>
</evidence>
<name>A0A1A5YF71_9BACL</name>
<dbReference type="STRING" id="1844972.A7K91_11865"/>
<comment type="pathway">
    <text evidence="4">Carotenoid biosynthesis; staphyloxanthin biosynthesis; staphyloxanthin from farnesyl diphosphate: step 3/5.</text>
</comment>
<comment type="caution">
    <text evidence="12">The sequence shown here is derived from an EMBL/GenBank/DDBJ whole genome shotgun (WGS) entry which is preliminary data.</text>
</comment>
<evidence type="ECO:0000256" key="10">
    <source>
        <dbReference type="RuleBase" id="RU362075"/>
    </source>
</evidence>
<organism evidence="12 13">
    <name type="scientific">Paenibacillus oryzae</name>
    <dbReference type="NCBI Taxonomy" id="1844972"/>
    <lineage>
        <taxon>Bacteria</taxon>
        <taxon>Bacillati</taxon>
        <taxon>Bacillota</taxon>
        <taxon>Bacilli</taxon>
        <taxon>Bacillales</taxon>
        <taxon>Paenibacillaceae</taxon>
        <taxon>Paenibacillus</taxon>
    </lineage>
</organism>
<evidence type="ECO:0000256" key="1">
    <source>
        <dbReference type="ARBA" id="ARBA00001974"/>
    </source>
</evidence>
<evidence type="ECO:0000256" key="4">
    <source>
        <dbReference type="ARBA" id="ARBA00037901"/>
    </source>
</evidence>
<dbReference type="PANTHER" id="PTHR43734">
    <property type="entry name" value="PHYTOENE DESATURASE"/>
    <property type="match status" value="1"/>
</dbReference>
<dbReference type="GO" id="GO:0016117">
    <property type="term" value="P:carotenoid biosynthetic process"/>
    <property type="evidence" value="ECO:0007669"/>
    <property type="project" value="UniProtKB-KW"/>
</dbReference>
<dbReference type="AlphaFoldDB" id="A0A1A5YF71"/>
<keyword evidence="2 10" id="KW-0125">Carotenoid biosynthesis</keyword>
<comment type="similarity">
    <text evidence="5">Belongs to the carotenoid/retinoid oxidoreductase family. CrtP subfamily.</text>
</comment>
<evidence type="ECO:0000259" key="11">
    <source>
        <dbReference type="Pfam" id="PF01593"/>
    </source>
</evidence>
<evidence type="ECO:0000256" key="9">
    <source>
        <dbReference type="ARBA" id="ARBA00048532"/>
    </source>
</evidence>
<protein>
    <recommendedName>
        <fullName evidence="6">4,4'-diaponeurosporene oxygenase</fullName>
    </recommendedName>
    <alternativeName>
        <fullName evidence="7">4,4'-diaponeurosporene oxidase</fullName>
    </alternativeName>
    <alternativeName>
        <fullName evidence="8">Carotenoid oxidase</fullName>
    </alternativeName>
</protein>
<accession>A0A1A5YF71</accession>
<feature type="domain" description="Amine oxidase" evidence="11">
    <location>
        <begin position="14"/>
        <end position="485"/>
    </location>
</feature>
<evidence type="ECO:0000256" key="2">
    <source>
        <dbReference type="ARBA" id="ARBA00022746"/>
    </source>
</evidence>
<keyword evidence="3 10" id="KW-0560">Oxidoreductase</keyword>
<evidence type="ECO:0000256" key="7">
    <source>
        <dbReference type="ARBA" id="ARBA00041900"/>
    </source>
</evidence>
<dbReference type="RefSeq" id="WP_068684675.1">
    <property type="nucleotide sequence ID" value="NZ_LYPA01000065.1"/>
</dbReference>
<reference evidence="12 13" key="1">
    <citation type="submission" date="2016-05" db="EMBL/GenBank/DDBJ databases">
        <title>Paenibacillus oryzae. sp. nov., isolated from the rice root.</title>
        <authorList>
            <person name="Zhang J."/>
            <person name="Zhang X."/>
        </authorList>
    </citation>
    <scope>NUCLEOTIDE SEQUENCE [LARGE SCALE GENOMIC DNA]</scope>
    <source>
        <strain evidence="12 13">1DrF-4</strain>
    </source>
</reference>
<dbReference type="EMBL" id="LYPA01000065">
    <property type="protein sequence ID" value="OBR64222.1"/>
    <property type="molecule type" value="Genomic_DNA"/>
</dbReference>
<evidence type="ECO:0000313" key="13">
    <source>
        <dbReference type="Proteomes" id="UP000092024"/>
    </source>
</evidence>
<dbReference type="InterPro" id="IPR014105">
    <property type="entry name" value="Carotenoid/retinoid_OxRdtase"/>
</dbReference>
<dbReference type="InterPro" id="IPR002937">
    <property type="entry name" value="Amino_oxidase"/>
</dbReference>
<proteinExistence type="inferred from homology"/>
<dbReference type="GO" id="GO:0016491">
    <property type="term" value="F:oxidoreductase activity"/>
    <property type="evidence" value="ECO:0007669"/>
    <property type="project" value="UniProtKB-KW"/>
</dbReference>
<dbReference type="PANTHER" id="PTHR43734:SF7">
    <property type="entry name" value="4,4'-DIAPONEUROSPORENE OXYGENASE"/>
    <property type="match status" value="1"/>
</dbReference>
<gene>
    <name evidence="12" type="ORF">A7K91_11865</name>
</gene>
<comment type="catalytic activity">
    <reaction evidence="9">
        <text>all-trans-4,4'-diaponeurosporene + 2 AH2 + 2 O2 = 4,4'-diaponeurosporenal + 2 A + 3 H2O</text>
        <dbReference type="Rhea" id="RHEA:56104"/>
        <dbReference type="ChEBI" id="CHEBI:13193"/>
        <dbReference type="ChEBI" id="CHEBI:15377"/>
        <dbReference type="ChEBI" id="CHEBI:15379"/>
        <dbReference type="ChEBI" id="CHEBI:17499"/>
        <dbReference type="ChEBI" id="CHEBI:62743"/>
        <dbReference type="ChEBI" id="CHEBI:79065"/>
    </reaction>
</comment>
<evidence type="ECO:0000256" key="8">
    <source>
        <dbReference type="ARBA" id="ARBA00042619"/>
    </source>
</evidence>
<dbReference type="Pfam" id="PF01593">
    <property type="entry name" value="Amino_oxidase"/>
    <property type="match status" value="1"/>
</dbReference>
<dbReference type="Gene3D" id="3.50.50.60">
    <property type="entry name" value="FAD/NAD(P)-binding domain"/>
    <property type="match status" value="2"/>
</dbReference>
<evidence type="ECO:0000313" key="12">
    <source>
        <dbReference type="EMBL" id="OBR64222.1"/>
    </source>
</evidence>